<keyword evidence="3" id="KW-1185">Reference proteome</keyword>
<dbReference type="AlphaFoldDB" id="A0AAW0NIR2"/>
<feature type="region of interest" description="Disordered" evidence="1">
    <location>
        <begin position="114"/>
        <end position="137"/>
    </location>
</feature>
<comment type="caution">
    <text evidence="2">The sequence shown here is derived from an EMBL/GenBank/DDBJ whole genome shotgun (WGS) entry which is preliminary data.</text>
</comment>
<organism evidence="2 3">
    <name type="scientific">Mugilogobius chulae</name>
    <name type="common">yellowstripe goby</name>
    <dbReference type="NCBI Taxonomy" id="88201"/>
    <lineage>
        <taxon>Eukaryota</taxon>
        <taxon>Metazoa</taxon>
        <taxon>Chordata</taxon>
        <taxon>Craniata</taxon>
        <taxon>Vertebrata</taxon>
        <taxon>Euteleostomi</taxon>
        <taxon>Actinopterygii</taxon>
        <taxon>Neopterygii</taxon>
        <taxon>Teleostei</taxon>
        <taxon>Neoteleostei</taxon>
        <taxon>Acanthomorphata</taxon>
        <taxon>Gobiaria</taxon>
        <taxon>Gobiiformes</taxon>
        <taxon>Gobioidei</taxon>
        <taxon>Gobiidae</taxon>
        <taxon>Gobionellinae</taxon>
        <taxon>Mugilogobius</taxon>
    </lineage>
</organism>
<evidence type="ECO:0000313" key="2">
    <source>
        <dbReference type="EMBL" id="KAK7901218.1"/>
    </source>
</evidence>
<dbReference type="EMBL" id="JBBPFD010000013">
    <property type="protein sequence ID" value="KAK7901218.1"/>
    <property type="molecule type" value="Genomic_DNA"/>
</dbReference>
<name>A0AAW0NIR2_9GOBI</name>
<protein>
    <submittedName>
        <fullName evidence="2">Uncharacterized protein</fullName>
    </submittedName>
</protein>
<dbReference type="Proteomes" id="UP001460270">
    <property type="component" value="Unassembled WGS sequence"/>
</dbReference>
<gene>
    <name evidence="2" type="ORF">WMY93_017987</name>
</gene>
<sequence>MMDRQRPLSPIHSDLPHLRENQDGAGSQRRRRADDIFLKRSELAVTVSQRRAPNARALIFRACSVAGTSLCSIHVLTRRLVWPITTPQTTVVLWEDSRLIVNAHVRNTMKMDTTDQLKSDQELPGTDAAEAGDKQDQANKVWITGESHVDVLPFESRVDVLPREGAVLDDPPFDPTLR</sequence>
<evidence type="ECO:0000256" key="1">
    <source>
        <dbReference type="SAM" id="MobiDB-lite"/>
    </source>
</evidence>
<proteinExistence type="predicted"/>
<evidence type="ECO:0000313" key="3">
    <source>
        <dbReference type="Proteomes" id="UP001460270"/>
    </source>
</evidence>
<accession>A0AAW0NIR2</accession>
<feature type="region of interest" description="Disordered" evidence="1">
    <location>
        <begin position="1"/>
        <end position="32"/>
    </location>
</feature>
<reference evidence="3" key="1">
    <citation type="submission" date="2024-04" db="EMBL/GenBank/DDBJ databases">
        <title>Salinicola lusitanus LLJ914,a marine bacterium isolated from the Okinawa Trough.</title>
        <authorList>
            <person name="Li J."/>
        </authorList>
    </citation>
    <scope>NUCLEOTIDE SEQUENCE [LARGE SCALE GENOMIC DNA]</scope>
</reference>